<keyword evidence="1" id="KW-0812">Transmembrane</keyword>
<reference evidence="2" key="1">
    <citation type="journal article" date="2020" name="Nature">
        <title>Giant virus diversity and host interactions through global metagenomics.</title>
        <authorList>
            <person name="Schulz F."/>
            <person name="Roux S."/>
            <person name="Paez-Espino D."/>
            <person name="Jungbluth S."/>
            <person name="Walsh D.A."/>
            <person name="Denef V.J."/>
            <person name="McMahon K.D."/>
            <person name="Konstantinidis K.T."/>
            <person name="Eloe-Fadrosh E.A."/>
            <person name="Kyrpides N.C."/>
            <person name="Woyke T."/>
        </authorList>
    </citation>
    <scope>NUCLEOTIDE SEQUENCE</scope>
    <source>
        <strain evidence="2">GVMAG-S-ERX556106-38</strain>
    </source>
</reference>
<feature type="transmembrane region" description="Helical" evidence="1">
    <location>
        <begin position="36"/>
        <end position="54"/>
    </location>
</feature>
<evidence type="ECO:0000313" key="2">
    <source>
        <dbReference type="EMBL" id="QHT38850.1"/>
    </source>
</evidence>
<dbReference type="EMBL" id="MN738835">
    <property type="protein sequence ID" value="QHT38850.1"/>
    <property type="molecule type" value="Genomic_DNA"/>
</dbReference>
<sequence length="87" mass="9369">MNSLILATCVSIIYALMQYIEKKIVKKEATFDSRAAFKSCAIVFVSCVCGVMIYDQLELDSMSETVSSIKDSVGGGNPAVFTDAPGF</sequence>
<protein>
    <submittedName>
        <fullName evidence="2">Uncharacterized protein</fullName>
    </submittedName>
</protein>
<accession>A0A6C0FGM5</accession>
<name>A0A6C0FGM5_9ZZZZ</name>
<keyword evidence="1" id="KW-1133">Transmembrane helix</keyword>
<organism evidence="2">
    <name type="scientific">viral metagenome</name>
    <dbReference type="NCBI Taxonomy" id="1070528"/>
    <lineage>
        <taxon>unclassified sequences</taxon>
        <taxon>metagenomes</taxon>
        <taxon>organismal metagenomes</taxon>
    </lineage>
</organism>
<evidence type="ECO:0000256" key="1">
    <source>
        <dbReference type="SAM" id="Phobius"/>
    </source>
</evidence>
<keyword evidence="1" id="KW-0472">Membrane</keyword>
<dbReference type="AlphaFoldDB" id="A0A6C0FGM5"/>
<proteinExistence type="predicted"/>